<dbReference type="EMBL" id="JAVDXO010000002">
    <property type="protein sequence ID" value="MDR7306252.1"/>
    <property type="molecule type" value="Genomic_DNA"/>
</dbReference>
<gene>
    <name evidence="4" type="ORF">J2X15_001530</name>
</gene>
<organism evidence="4 5">
    <name type="scientific">Rhodoferax saidenbachensis</name>
    <dbReference type="NCBI Taxonomy" id="1484693"/>
    <lineage>
        <taxon>Bacteria</taxon>
        <taxon>Pseudomonadati</taxon>
        <taxon>Pseudomonadota</taxon>
        <taxon>Betaproteobacteria</taxon>
        <taxon>Burkholderiales</taxon>
        <taxon>Comamonadaceae</taxon>
        <taxon>Rhodoferax</taxon>
    </lineage>
</organism>
<evidence type="ECO:0000259" key="2">
    <source>
        <dbReference type="PROSITE" id="PS50404"/>
    </source>
</evidence>
<dbReference type="PROSITE" id="PS50404">
    <property type="entry name" value="GST_NTER"/>
    <property type="match status" value="1"/>
</dbReference>
<protein>
    <submittedName>
        <fullName evidence="4">Maleylpyruvate isomerase</fullName>
        <ecNumber evidence="4">5.2.1.4</ecNumber>
    </submittedName>
</protein>
<dbReference type="CDD" id="cd03191">
    <property type="entry name" value="GST_C_Zeta"/>
    <property type="match status" value="1"/>
</dbReference>
<dbReference type="RefSeq" id="WP_310341044.1">
    <property type="nucleotide sequence ID" value="NZ_JAVDXO010000002.1"/>
</dbReference>
<dbReference type="Proteomes" id="UP001268089">
    <property type="component" value="Unassembled WGS sequence"/>
</dbReference>
<sequence length="216" mass="24116">MDRILHTYFRSSAAYRVRIALNLKGLETEQVFVHLTRHGGEQFVDTFRAINPQSLVPVLRDGEVQVSQSLAIIEYLEEVYPQTPLLPARAADRAFVRQLSLGIACDIHPLNNLRVLKYLTGAMGVSEDNKAQWIAHWISVGLQAFEAQLQRRTQVGRFCHGDTPTMADCCLVPQVFSAQRFGVDLSDCPLVNGIYGRCEQLPAFAAAHPARQPDAE</sequence>
<evidence type="ECO:0000256" key="1">
    <source>
        <dbReference type="ARBA" id="ARBA00010007"/>
    </source>
</evidence>
<dbReference type="InterPro" id="IPR040079">
    <property type="entry name" value="Glutathione_S-Trfase"/>
</dbReference>
<dbReference type="InterPro" id="IPR004045">
    <property type="entry name" value="Glutathione_S-Trfase_N"/>
</dbReference>
<evidence type="ECO:0000313" key="5">
    <source>
        <dbReference type="Proteomes" id="UP001268089"/>
    </source>
</evidence>
<dbReference type="EC" id="5.2.1.4" evidence="4"/>
<dbReference type="InterPro" id="IPR036282">
    <property type="entry name" value="Glutathione-S-Trfase_C_sf"/>
</dbReference>
<dbReference type="InterPro" id="IPR034330">
    <property type="entry name" value="GST_Zeta_C"/>
</dbReference>
<reference evidence="4 5" key="1">
    <citation type="submission" date="2023-07" db="EMBL/GenBank/DDBJ databases">
        <title>Sorghum-associated microbial communities from plants grown in Nebraska, USA.</title>
        <authorList>
            <person name="Schachtman D."/>
        </authorList>
    </citation>
    <scope>NUCLEOTIDE SEQUENCE [LARGE SCALE GENOMIC DNA]</scope>
    <source>
        <strain evidence="4 5">BE308</strain>
    </source>
</reference>
<dbReference type="PANTHER" id="PTHR42673:SF21">
    <property type="entry name" value="GLUTATHIONE S-TRANSFERASE YFCF"/>
    <property type="match status" value="1"/>
</dbReference>
<dbReference type="PROSITE" id="PS50405">
    <property type="entry name" value="GST_CTER"/>
    <property type="match status" value="1"/>
</dbReference>
<comment type="caution">
    <text evidence="4">The sequence shown here is derived from an EMBL/GenBank/DDBJ whole genome shotgun (WGS) entry which is preliminary data.</text>
</comment>
<dbReference type="CDD" id="cd03042">
    <property type="entry name" value="GST_N_Zeta"/>
    <property type="match status" value="1"/>
</dbReference>
<accession>A0ABU1ZL36</accession>
<dbReference type="NCBIfam" id="TIGR01262">
    <property type="entry name" value="maiA"/>
    <property type="match status" value="1"/>
</dbReference>
<dbReference type="InterPro" id="IPR034333">
    <property type="entry name" value="GST_Zeta_N"/>
</dbReference>
<feature type="domain" description="GST N-terminal" evidence="2">
    <location>
        <begin position="1"/>
        <end position="84"/>
    </location>
</feature>
<dbReference type="Gene3D" id="1.20.1050.10">
    <property type="match status" value="1"/>
</dbReference>
<dbReference type="Gene3D" id="3.40.30.10">
    <property type="entry name" value="Glutaredoxin"/>
    <property type="match status" value="1"/>
</dbReference>
<keyword evidence="5" id="KW-1185">Reference proteome</keyword>
<dbReference type="SUPFAM" id="SSF47616">
    <property type="entry name" value="GST C-terminal domain-like"/>
    <property type="match status" value="1"/>
</dbReference>
<dbReference type="SFLD" id="SFLDS00019">
    <property type="entry name" value="Glutathione_Transferase_(cytos"/>
    <property type="match status" value="1"/>
</dbReference>
<dbReference type="SUPFAM" id="SSF52833">
    <property type="entry name" value="Thioredoxin-like"/>
    <property type="match status" value="1"/>
</dbReference>
<dbReference type="InterPro" id="IPR005955">
    <property type="entry name" value="GST_Zeta"/>
</dbReference>
<dbReference type="PANTHER" id="PTHR42673">
    <property type="entry name" value="MALEYLACETOACETATE ISOMERASE"/>
    <property type="match status" value="1"/>
</dbReference>
<dbReference type="GO" id="GO:0050077">
    <property type="term" value="F:maleylpyruvate isomerase activity"/>
    <property type="evidence" value="ECO:0007669"/>
    <property type="project" value="UniProtKB-EC"/>
</dbReference>
<name>A0ABU1ZL36_9BURK</name>
<evidence type="ECO:0000259" key="3">
    <source>
        <dbReference type="PROSITE" id="PS50405"/>
    </source>
</evidence>
<evidence type="ECO:0000313" key="4">
    <source>
        <dbReference type="EMBL" id="MDR7306252.1"/>
    </source>
</evidence>
<keyword evidence="4" id="KW-0413">Isomerase</keyword>
<proteinExistence type="inferred from homology"/>
<dbReference type="InterPro" id="IPR010987">
    <property type="entry name" value="Glutathione-S-Trfase_C-like"/>
</dbReference>
<dbReference type="Pfam" id="PF13417">
    <property type="entry name" value="GST_N_3"/>
    <property type="match status" value="1"/>
</dbReference>
<dbReference type="InterPro" id="IPR036249">
    <property type="entry name" value="Thioredoxin-like_sf"/>
</dbReference>
<feature type="domain" description="GST C-terminal" evidence="3">
    <location>
        <begin position="89"/>
        <end position="216"/>
    </location>
</feature>
<comment type="similarity">
    <text evidence="1">Belongs to the GST superfamily. Zeta family.</text>
</comment>
<dbReference type="SFLD" id="SFLDG00358">
    <property type="entry name" value="Main_(cytGST)"/>
    <property type="match status" value="1"/>
</dbReference>